<accession>A0A1I2J6T1</accession>
<name>A0A1I2J6T1_9BACT</name>
<evidence type="ECO:0000313" key="1">
    <source>
        <dbReference type="EMBL" id="SFF48646.1"/>
    </source>
</evidence>
<dbReference type="AlphaFoldDB" id="A0A1I2J6T1"/>
<gene>
    <name evidence="1" type="ORF">SAMN02745121_09147</name>
</gene>
<reference evidence="2" key="1">
    <citation type="submission" date="2016-10" db="EMBL/GenBank/DDBJ databases">
        <authorList>
            <person name="Varghese N."/>
            <person name="Submissions S."/>
        </authorList>
    </citation>
    <scope>NUCLEOTIDE SEQUENCE [LARGE SCALE GENOMIC DNA]</scope>
    <source>
        <strain evidence="2">ATCC 25963</strain>
    </source>
</reference>
<proteinExistence type="predicted"/>
<dbReference type="EMBL" id="FOMX01000120">
    <property type="protein sequence ID" value="SFF48646.1"/>
    <property type="molecule type" value="Genomic_DNA"/>
</dbReference>
<organism evidence="1 2">
    <name type="scientific">Nannocystis exedens</name>
    <dbReference type="NCBI Taxonomy" id="54"/>
    <lineage>
        <taxon>Bacteria</taxon>
        <taxon>Pseudomonadati</taxon>
        <taxon>Myxococcota</taxon>
        <taxon>Polyangia</taxon>
        <taxon>Nannocystales</taxon>
        <taxon>Nannocystaceae</taxon>
        <taxon>Nannocystis</taxon>
    </lineage>
</organism>
<sequence>NSVGGFTRILTGDNTRVIASSRRSLGAIVQAALLPVRFVVKGPLHAKRA</sequence>
<keyword evidence="2" id="KW-1185">Reference proteome</keyword>
<evidence type="ECO:0000313" key="2">
    <source>
        <dbReference type="Proteomes" id="UP000199400"/>
    </source>
</evidence>
<protein>
    <submittedName>
        <fullName evidence="1">Uncharacterized protein</fullName>
    </submittedName>
</protein>
<dbReference type="Proteomes" id="UP000199400">
    <property type="component" value="Unassembled WGS sequence"/>
</dbReference>
<feature type="non-terminal residue" evidence="1">
    <location>
        <position position="1"/>
    </location>
</feature>